<protein>
    <recommendedName>
        <fullName evidence="2">ubiquitinyl hydrolase 1</fullName>
        <ecNumber evidence="2">3.4.19.12</ecNumber>
    </recommendedName>
</protein>
<feature type="region of interest" description="Disordered" evidence="8">
    <location>
        <begin position="174"/>
        <end position="195"/>
    </location>
</feature>
<accession>A0A2V1E6H3</accession>
<evidence type="ECO:0000259" key="9">
    <source>
        <dbReference type="Pfam" id="PF12340"/>
    </source>
</evidence>
<keyword evidence="4" id="KW-0833">Ubl conjugation pathway</keyword>
<dbReference type="PANTHER" id="PTHR13367">
    <property type="entry name" value="UBIQUITIN THIOESTERASE"/>
    <property type="match status" value="1"/>
</dbReference>
<evidence type="ECO:0000256" key="5">
    <source>
        <dbReference type="ARBA" id="ARBA00022801"/>
    </source>
</evidence>
<keyword evidence="3" id="KW-0645">Protease</keyword>
<keyword evidence="7" id="KW-0175">Coiled coil</keyword>
<dbReference type="InterPro" id="IPR022099">
    <property type="entry name" value="DUF3638"/>
</dbReference>
<dbReference type="OrthoDB" id="3182339at2759"/>
<dbReference type="EC" id="3.4.19.12" evidence="2"/>
<feature type="domain" description="DUF6606" evidence="11">
    <location>
        <begin position="8"/>
        <end position="283"/>
    </location>
</feature>
<evidence type="ECO:0000256" key="6">
    <source>
        <dbReference type="ARBA" id="ARBA00022807"/>
    </source>
</evidence>
<feature type="compositionally biased region" description="Polar residues" evidence="8">
    <location>
        <begin position="181"/>
        <end position="195"/>
    </location>
</feature>
<feature type="domain" description="DUF3645" evidence="10">
    <location>
        <begin position="2422"/>
        <end position="2450"/>
    </location>
</feature>
<dbReference type="InterPro" id="IPR022105">
    <property type="entry name" value="DUF3645"/>
</dbReference>
<sequence length="3143" mass="358454">MDPTIKFLIHHLCLPAKLPRKDDSGPMQEHAMLDTTIAALDIFKNSINDNPEIIDQISSISASIANLKNSRDGQGNICETQLSSLFRQLIESDQPQAIPLEVKAQNAGVIVSKRNLNLVFEVFELSPMNEAILSTEGRLIRTFPTHACEIPVQGFLRNGLAKTLSNALAKMSIEKAAEPRPQTTQGGTSNPEDSNTAHPGLVDQFLISFLSAIGSGAQVSTVTKHTRDEVIWSSNSFAPWRRSPLWLLVRLTLQLGLLRTGSDSTKSFYLYKISIVYLLTNLLDMAQDSLDMSEADLVHNLSAKVAHRLGKLKYLKNDPIYINCSKFAQKILTKSFGQMEQLWKCKMRDSDTSLDLETVSRLQPRDDLDIDILDLEEFIEQIPGRSRRFRNAKFEPTAPFTSYKANTIPKKFDAEPEYIFFQLAEVEYWVENYLPIWTENHAKTDKEAYRKLQNLATSYFKAASEVYSDPVSYSIMYLTTMELWKAIDTCARTKSSLLNKYDCEIDVKPLEALSLRSRAQVQRLAALEEYIKNRRNNVVPDYPSAFQSFGHENSFAVQYFNSSKHHQKLKVEIEKHAEEERDAKRLALDRKNKRYEELMLEADGLDCRCDSIANKGGALEHSSSCQKHEIKRKAASLRVGVHEWPLSRDDNKAKAMVFELQTPEFFARWRDMTMFIKTNVMGFTGGIDSKIQDEHFLKAHKGLKKFHSIPEDQRIEVAATSKLKQRCYLTFNSNVGFLAEDRVFVDNEIEYGYYDTLKSVFTTKLKPSGLIQTRCSYRLPDRSTPLQKYLNTGDIGGKLTENAVTTTLSDCPLHMTLNEYKAFANLGLGYEIRYLNILREISMPSIDLTQPEAQSLFLHTVFQVGPPSNDGTDGRASHWPLHDVTFLCVLITRIRAVLGRVENNWESWRVLAIFIQIALRALEFAVSDKEILNLYLEFLQDARKLAFDWLDDLEDKLQKVVNQLEQTALLSRATEVALVCISTFDVDRAFLPLVLPSDAKIYFRCSIVVHRSQKNTIPDDQFLYDLMLQCWRRVLFRVFTTLRSKPLDEEFQDGLNEAIQTFWDEFKPNGAWSELEEPHHHWLKVESEYSQSDPVEIHYNLLTAEVLVNDSPLARLPKEYTDHPVFSSLCRMMPIQATLSEEPGMKYCIQNPGNEMSIHFLKLKDNPDLLVAVVQNDSKFDLVPARVFEGILPTAFVDNYYHWYDHENQRITLRPKTAPWPFDEDSWLLRKVGFAWRLVKSHILLVNPVAATGKVVSAILGRLEHPSHIHILLDEETSNIAIELPRMHLDFSFTSGHSTIRCKQYSGMVIDPDQQTGTLIGLENKLALKHSTRSNDRVLLITEGLIAPRRDSNNSLRVSVTPDATSKIHAYRIDTILGRLIDSGNLHSKLFLSLLHAVTSHCLPDPLTAHTGTESALSILRSAAVFSFDVLSKQDAKTLRLIANLTPKRSYHSSEQKAMQNVQWDETLPYMSQHHDFLLIAENILDEARRRKVFWKDIFVEPGRPSHVNHDLLQRDRVRTSIFRIDGFGAEHYTQQKDKAYEGRVRIAPERAARSFIASRLIIRESFALHCGTSAESLQQTLREKHFTLDAGEDCTATTFEPHMIGFTVELFNRPISILPKSWPGIHRCLTEHRDSYSRSDIMIWLSALAFSDSADLHVIQTLAALYRLPEMDAIKPPRLNSTRHLYEKPTIEKVSEIVRKGKRALEDCGDHELPGNEPRKKIGGQPLTGTRKKKKFEKNQEEAVTLFADALFKQHRRTKTTDPVTPNIPHGAAYINIDPTMKKVTGLFTSWKENQSFYKHICELCAILEQQRVDAVQIPVTEHIVALEQSQMLHIPRGYKTQHIFQLDIPQTLAMLPSPRLPTMTLGQDNYTGQNQSTRHRLQQLCDFLETRAKTTLEKLYVADMRDSLQSLQDLETSPLVFKEEVMEDSEDISMEDSPENASMEIPSTDVEMQDTSQVLMQGCSEHFILKYSSDVEEYYCRLFTELEQLVRSDDCHADLASQLPRIYSPMFWLRQLQRKNFTKLSEQWKAIIVKIGLALVERSRASRLVTILRTGQSQETLQEELQNVGHRNWDPKQFPEKLLLEAESGIVIREVQEDISKKMSYPPEGQNAVMQLNMGEGKSSVIIPMIASELSDGNALVRVIVGKAQCPQMRQMLIAKLGGLLDRPIYHMPFSRSLKLSKTEADIIYELCNRCRITGGIILLQPEHALSFKLMLLESLTSRKTEVGLSLLKTQKELFGPFGRDIVDECDEPLGVKSEVAFTDGQQKTIEMGAERWCLITNTLSLAFDCSLEVKKKLPLSMEVHEVKGKISRIRILRDDAEKMFLDRLAKAICEKGLPGIAIHKQSRPLQQAIEEYIRYPKLTDDQIKAVEKSTFWSHRTSSALHIIRGLIAGGVLPFTLRSKRWRVHYGSDPNHQPVTHLAVPYRSKDHPSPRSEYSHPDVAIILTSLHYYYAGLNDEDLLNAFTHLFKSDDPDSEYKTWIWYADSLRQAHQSLSGINLKDRWECIHEIFPKFRYAKPTIDYFLCNVVFAKDMKEFSKKLAASGWDLGAFKAYQTTGFSGTADAKYILPLNMNFLDLQKHTNALVLTHILRSENTVELISTLPDNAKHASAAIHLLNVVNDMMQETRVIIDVGAQILELGNNEVAEAWLKINHEAKAVVYFEDQQLVVRDRRGRIEPLQTSAFSTERGDCLVYLDEAHTRGTDLKLPQTYRAAVFLGANLTKDATVQACMRLRQLGRVQSLVFCLNNEIETAVRQLTLKKKHEKIEVCDVLAWVMSESTVSLRRVMPLWANQGFRFEWQNRLWQELMTSPTLSKEDAERFQEHDTTSIENRYGPRTGDRSINSVNHSGNPDLAQIIQRCQDFQASSLGSVDFEEEQERELNPEAEVEEERHIEKPQDMEYATHQLSPDIARLVEKSEIRSGSKDLIPAFKALGWKNVPEQFPTSLLVTKDFIRSVKGSLDKGLSSSDSYLKPKSTTTRRLVIISAFEADMLLPKIRESKTALLHLYAPHTNIGFTSIDSLDLYCIGESSESFSLKHIDPSDTLQLNLFAGQLYFKSYNDYTTSCMYLGLAASSGQARQAEPDGFVKGKENKWFLKDSPIEFLVQLMNMRREGEGLGRTHLAKMLRGVVLDRKDFPSRQT</sequence>
<dbReference type="InterPro" id="IPR046541">
    <property type="entry name" value="DUF6606"/>
</dbReference>
<evidence type="ECO:0000313" key="13">
    <source>
        <dbReference type="Proteomes" id="UP000244855"/>
    </source>
</evidence>
<dbReference type="STRING" id="97972.A0A2V1E6H3"/>
<evidence type="ECO:0000256" key="8">
    <source>
        <dbReference type="SAM" id="MobiDB-lite"/>
    </source>
</evidence>
<feature type="region of interest" description="Disordered" evidence="8">
    <location>
        <begin position="2874"/>
        <end position="2895"/>
    </location>
</feature>
<reference evidence="12 13" key="1">
    <citation type="journal article" date="2018" name="Sci. Rep.">
        <title>Comparative genomics provides insights into the lifestyle and reveals functional heterogeneity of dark septate endophytic fungi.</title>
        <authorList>
            <person name="Knapp D.G."/>
            <person name="Nemeth J.B."/>
            <person name="Barry K."/>
            <person name="Hainaut M."/>
            <person name="Henrissat B."/>
            <person name="Johnson J."/>
            <person name="Kuo A."/>
            <person name="Lim J.H.P."/>
            <person name="Lipzen A."/>
            <person name="Nolan M."/>
            <person name="Ohm R.A."/>
            <person name="Tamas L."/>
            <person name="Grigoriev I.V."/>
            <person name="Spatafora J.W."/>
            <person name="Nagy L.G."/>
            <person name="Kovacs G.M."/>
        </authorList>
    </citation>
    <scope>NUCLEOTIDE SEQUENCE [LARGE SCALE GENOMIC DNA]</scope>
    <source>
        <strain evidence="12 13">DSE2036</strain>
    </source>
</reference>
<dbReference type="GO" id="GO:0004843">
    <property type="term" value="F:cysteine-type deubiquitinase activity"/>
    <property type="evidence" value="ECO:0007669"/>
    <property type="project" value="UniProtKB-EC"/>
</dbReference>
<feature type="compositionally biased region" description="Acidic residues" evidence="8">
    <location>
        <begin position="2875"/>
        <end position="2891"/>
    </location>
</feature>
<dbReference type="Pfam" id="PF12359">
    <property type="entry name" value="DUF3645"/>
    <property type="match status" value="1"/>
</dbReference>
<organism evidence="12 13">
    <name type="scientific">Periconia macrospinosa</name>
    <dbReference type="NCBI Taxonomy" id="97972"/>
    <lineage>
        <taxon>Eukaryota</taxon>
        <taxon>Fungi</taxon>
        <taxon>Dikarya</taxon>
        <taxon>Ascomycota</taxon>
        <taxon>Pezizomycotina</taxon>
        <taxon>Dothideomycetes</taxon>
        <taxon>Pleosporomycetidae</taxon>
        <taxon>Pleosporales</taxon>
        <taxon>Massarineae</taxon>
        <taxon>Periconiaceae</taxon>
        <taxon>Periconia</taxon>
    </lineage>
</organism>
<evidence type="ECO:0000256" key="4">
    <source>
        <dbReference type="ARBA" id="ARBA00022786"/>
    </source>
</evidence>
<dbReference type="EMBL" id="KZ805311">
    <property type="protein sequence ID" value="PVI05946.1"/>
    <property type="molecule type" value="Genomic_DNA"/>
</dbReference>
<feature type="compositionally biased region" description="Basic and acidic residues" evidence="8">
    <location>
        <begin position="2817"/>
        <end position="2830"/>
    </location>
</feature>
<dbReference type="Pfam" id="PF20255">
    <property type="entry name" value="DUF6606"/>
    <property type="match status" value="1"/>
</dbReference>
<dbReference type="InterPro" id="IPR051346">
    <property type="entry name" value="OTU_Deubiquitinase"/>
</dbReference>
<dbReference type="Pfam" id="PF12340">
    <property type="entry name" value="DUF3638"/>
    <property type="match status" value="1"/>
</dbReference>
<dbReference type="PANTHER" id="PTHR13367:SF34">
    <property type="match status" value="1"/>
</dbReference>
<feature type="coiled-coil region" evidence="7">
    <location>
        <begin position="566"/>
        <end position="608"/>
    </location>
</feature>
<keyword evidence="5" id="KW-0378">Hydrolase</keyword>
<feature type="region of interest" description="Disordered" evidence="8">
    <location>
        <begin position="2817"/>
        <end position="2851"/>
    </location>
</feature>
<evidence type="ECO:0000256" key="2">
    <source>
        <dbReference type="ARBA" id="ARBA00012759"/>
    </source>
</evidence>
<feature type="region of interest" description="Disordered" evidence="8">
    <location>
        <begin position="1708"/>
        <end position="1736"/>
    </location>
</feature>
<keyword evidence="13" id="KW-1185">Reference proteome</keyword>
<evidence type="ECO:0000313" key="12">
    <source>
        <dbReference type="EMBL" id="PVI05946.1"/>
    </source>
</evidence>
<comment type="catalytic activity">
    <reaction evidence="1">
        <text>Thiol-dependent hydrolysis of ester, thioester, amide, peptide and isopeptide bonds formed by the C-terminal Gly of ubiquitin (a 76-residue protein attached to proteins as an intracellular targeting signal).</text>
        <dbReference type="EC" id="3.4.19.12"/>
    </reaction>
</comment>
<keyword evidence="6" id="KW-0788">Thiol protease</keyword>
<evidence type="ECO:0000256" key="1">
    <source>
        <dbReference type="ARBA" id="ARBA00000707"/>
    </source>
</evidence>
<evidence type="ECO:0000256" key="3">
    <source>
        <dbReference type="ARBA" id="ARBA00022670"/>
    </source>
</evidence>
<name>A0A2V1E6H3_9PLEO</name>
<evidence type="ECO:0000259" key="11">
    <source>
        <dbReference type="Pfam" id="PF20255"/>
    </source>
</evidence>
<dbReference type="GO" id="GO:0006508">
    <property type="term" value="P:proteolysis"/>
    <property type="evidence" value="ECO:0007669"/>
    <property type="project" value="UniProtKB-KW"/>
</dbReference>
<dbReference type="Proteomes" id="UP000244855">
    <property type="component" value="Unassembled WGS sequence"/>
</dbReference>
<feature type="compositionally biased region" description="Basic and acidic residues" evidence="8">
    <location>
        <begin position="1708"/>
        <end position="1721"/>
    </location>
</feature>
<gene>
    <name evidence="12" type="ORF">DM02DRAFT_650244</name>
</gene>
<evidence type="ECO:0000256" key="7">
    <source>
        <dbReference type="SAM" id="Coils"/>
    </source>
</evidence>
<feature type="domain" description="DUF3638" evidence="9">
    <location>
        <begin position="2072"/>
        <end position="2292"/>
    </location>
</feature>
<proteinExistence type="predicted"/>
<evidence type="ECO:0000259" key="10">
    <source>
        <dbReference type="Pfam" id="PF12359"/>
    </source>
</evidence>